<evidence type="ECO:0000313" key="4">
    <source>
        <dbReference type="Proteomes" id="UP001195963"/>
    </source>
</evidence>
<dbReference type="Gene3D" id="2.60.40.3140">
    <property type="match status" value="1"/>
</dbReference>
<organism evidence="3 4">
    <name type="scientific">Shewanella nanhaiensis</name>
    <dbReference type="NCBI Taxonomy" id="2864872"/>
    <lineage>
        <taxon>Bacteria</taxon>
        <taxon>Pseudomonadati</taxon>
        <taxon>Pseudomonadota</taxon>
        <taxon>Gammaproteobacteria</taxon>
        <taxon>Alteromonadales</taxon>
        <taxon>Shewanellaceae</taxon>
        <taxon>Shewanella</taxon>
    </lineage>
</organism>
<dbReference type="Pfam" id="PF12969">
    <property type="entry name" value="DUF3857"/>
    <property type="match status" value="1"/>
</dbReference>
<dbReference type="InterPro" id="IPR024618">
    <property type="entry name" value="DUF3857"/>
</dbReference>
<dbReference type="Proteomes" id="UP001195963">
    <property type="component" value="Unassembled WGS sequence"/>
</dbReference>
<accession>A0ABS7E573</accession>
<proteinExistence type="predicted"/>
<evidence type="ECO:0000313" key="3">
    <source>
        <dbReference type="EMBL" id="MBW8184137.1"/>
    </source>
</evidence>
<dbReference type="Pfam" id="PF01841">
    <property type="entry name" value="Transglut_core"/>
    <property type="match status" value="1"/>
</dbReference>
<gene>
    <name evidence="3" type="ORF">K0625_10660</name>
</gene>
<evidence type="ECO:0000259" key="1">
    <source>
        <dbReference type="Pfam" id="PF01841"/>
    </source>
</evidence>
<evidence type="ECO:0000259" key="2">
    <source>
        <dbReference type="Pfam" id="PF12969"/>
    </source>
</evidence>
<feature type="domain" description="DUF3857" evidence="2">
    <location>
        <begin position="70"/>
        <end position="235"/>
    </location>
</feature>
<dbReference type="SUPFAM" id="SSF54001">
    <property type="entry name" value="Cysteine proteinases"/>
    <property type="match status" value="1"/>
</dbReference>
<dbReference type="Gene3D" id="3.10.620.30">
    <property type="match status" value="1"/>
</dbReference>
<dbReference type="InterPro" id="IPR002931">
    <property type="entry name" value="Transglutaminase-like"/>
</dbReference>
<name>A0ABS7E573_9GAMM</name>
<keyword evidence="4" id="KW-1185">Reference proteome</keyword>
<dbReference type="EMBL" id="JAHZST010000006">
    <property type="protein sequence ID" value="MBW8184137.1"/>
    <property type="molecule type" value="Genomic_DNA"/>
</dbReference>
<reference evidence="3 4" key="1">
    <citation type="submission" date="2021-07" db="EMBL/GenBank/DDBJ databases">
        <title>Shewanella sp. nov, isolated from SCS.</title>
        <authorList>
            <person name="Cao W.R."/>
        </authorList>
    </citation>
    <scope>NUCLEOTIDE SEQUENCE [LARGE SCALE GENOMIC DNA]</scope>
    <source>
        <strain evidence="3 4">NR704-98</strain>
    </source>
</reference>
<dbReference type="InterPro" id="IPR038765">
    <property type="entry name" value="Papain-like_cys_pep_sf"/>
</dbReference>
<feature type="domain" description="Transglutaminase-like" evidence="1">
    <location>
        <begin position="284"/>
        <end position="392"/>
    </location>
</feature>
<dbReference type="RefSeq" id="WP_220109667.1">
    <property type="nucleotide sequence ID" value="NZ_JAHZST010000006.1"/>
</dbReference>
<sequence>MKTIIRLSVIFFVLFSSVIQAKQIKSGEYEITLGEPSDWIVTQTLSPQKINKEKAPVHYRLVGRQDRFTDKSNEYYQDFAATALNQEGVKELSKIELTFNPEFEKLTLHTVEIERRDIWSDRLKTARINVINQEQELSNDLFNGLATAVIVLKDVRVGDTVRYQYSIKGRNPVYGKEFGSSYAMGWEVAIDKVHVRFINASGQPLNIQSNDNPPATITQSRFGKEYEWQLANVAKYNFEEGGPAGYLWSPTVFVSSTPSWSEVSNWAISHYQFDESPSRALNEYIKEVTTNYLSKEEQVAEMIRFVQQDIRYFGIEIGQNSHIPHSPNTVFERRYGDCKDKASLLIALLGAIDVPSSPVLVNTGIGLTLNDRAPSAILFDHVINEVNFDGKQYFIDATNNYQAKGLDFITQPDFGYGLVLDKGTNSLVAMPSGNTELDRVSVEQLYVSSSYTEPVDLYITTRYLGHEADYMRYRLSSVSLSEIEQHYLNYYAKFYRDIKLESPALLIDTTEGGNEILITEHYRIGDFWLNNSNAMDFGLFASYIKNYVELPKVINRTQPLSLPSIVSINQTLKLIMPDGVDYQVRETDKNITSDGLKYHVSEAYYNGQFVQRHHFEIDKRVLNTDESLDYINALREVDKQLYYTGSINGDFSAPVNPGVEFILQQSISGKEK</sequence>
<comment type="caution">
    <text evidence="3">The sequence shown here is derived from an EMBL/GenBank/DDBJ whole genome shotgun (WGS) entry which is preliminary data.</text>
</comment>
<protein>
    <submittedName>
        <fullName evidence="3">DUF3857 domain-containing transglutaminase family protein</fullName>
    </submittedName>
</protein>